<gene>
    <name evidence="1" type="ORF">HNP32_000854</name>
</gene>
<dbReference type="AlphaFoldDB" id="A0A7W7IMM1"/>
<sequence length="74" mass="8185">MGIDMRRFLSGRARRDERFFALTAAQPCRFAWPIAAHNAGRAAAALATSSFAAAWPCRESFIDRPSSRLEKASL</sequence>
<name>A0A7W7IMM1_9CAUL</name>
<protein>
    <submittedName>
        <fullName evidence="1">Uncharacterized protein</fullName>
    </submittedName>
</protein>
<dbReference type="EMBL" id="JACHKY010000001">
    <property type="protein sequence ID" value="MBB4797140.1"/>
    <property type="molecule type" value="Genomic_DNA"/>
</dbReference>
<proteinExistence type="predicted"/>
<evidence type="ECO:0000313" key="2">
    <source>
        <dbReference type="Proteomes" id="UP000539957"/>
    </source>
</evidence>
<organism evidence="1 2">
    <name type="scientific">Brevundimonas bullata</name>
    <dbReference type="NCBI Taxonomy" id="13160"/>
    <lineage>
        <taxon>Bacteria</taxon>
        <taxon>Pseudomonadati</taxon>
        <taxon>Pseudomonadota</taxon>
        <taxon>Alphaproteobacteria</taxon>
        <taxon>Caulobacterales</taxon>
        <taxon>Caulobacteraceae</taxon>
        <taxon>Brevundimonas</taxon>
    </lineage>
</organism>
<dbReference type="Proteomes" id="UP000539957">
    <property type="component" value="Unassembled WGS sequence"/>
</dbReference>
<reference evidence="1 2" key="1">
    <citation type="submission" date="2020-08" db="EMBL/GenBank/DDBJ databases">
        <title>Functional genomics of gut bacteria from endangered species of beetles.</title>
        <authorList>
            <person name="Carlos-Shanley C."/>
        </authorList>
    </citation>
    <scope>NUCLEOTIDE SEQUENCE [LARGE SCALE GENOMIC DNA]</scope>
    <source>
        <strain evidence="1 2">S00123</strain>
    </source>
</reference>
<keyword evidence="2" id="KW-1185">Reference proteome</keyword>
<evidence type="ECO:0000313" key="1">
    <source>
        <dbReference type="EMBL" id="MBB4797140.1"/>
    </source>
</evidence>
<accession>A0A7W7IMM1</accession>
<comment type="caution">
    <text evidence="1">The sequence shown here is derived from an EMBL/GenBank/DDBJ whole genome shotgun (WGS) entry which is preliminary data.</text>
</comment>